<organism evidence="2 3">
    <name type="scientific">Photobacterium chitinilyticum</name>
    <dbReference type="NCBI Taxonomy" id="2485123"/>
    <lineage>
        <taxon>Bacteria</taxon>
        <taxon>Pseudomonadati</taxon>
        <taxon>Pseudomonadota</taxon>
        <taxon>Gammaproteobacteria</taxon>
        <taxon>Vibrionales</taxon>
        <taxon>Vibrionaceae</taxon>
        <taxon>Photobacterium</taxon>
    </lineage>
</organism>
<dbReference type="OrthoDB" id="5815808at2"/>
<feature type="transmembrane region" description="Helical" evidence="1">
    <location>
        <begin position="7"/>
        <end position="24"/>
    </location>
</feature>
<proteinExistence type="predicted"/>
<sequence>MRKYHPLVKLLISVSLLSLVSFFLKEKYTPAFYGINGFWQAEAQGGEAFYFEFDGNTMNVFGQDQRAKKFNVRYDAQYQKNSDGRIILIQVAADSDSQSLKDKLDKKTKIFSSLRLRKINDNIITSFYTDENLIVYKLKRIE</sequence>
<comment type="caution">
    <text evidence="2">The sequence shown here is derived from an EMBL/GenBank/DDBJ whole genome shotgun (WGS) entry which is preliminary data.</text>
</comment>
<evidence type="ECO:0000256" key="1">
    <source>
        <dbReference type="SAM" id="Phobius"/>
    </source>
</evidence>
<accession>A0A444JV71</accession>
<keyword evidence="1" id="KW-1133">Transmembrane helix</keyword>
<name>A0A444JV71_9GAMM</name>
<keyword evidence="1" id="KW-0472">Membrane</keyword>
<evidence type="ECO:0000313" key="2">
    <source>
        <dbReference type="EMBL" id="RWX56984.1"/>
    </source>
</evidence>
<dbReference type="EMBL" id="RJLM01000001">
    <property type="protein sequence ID" value="RWX56984.1"/>
    <property type="molecule type" value="Genomic_DNA"/>
</dbReference>
<reference evidence="2 3" key="1">
    <citation type="submission" date="2018-11" db="EMBL/GenBank/DDBJ databases">
        <title>Photobacterium sp. BEI247 sp. nov., a marine bacterium isolated from Yongle Blue Hole in the South China Sea.</title>
        <authorList>
            <person name="Wang X."/>
        </authorList>
    </citation>
    <scope>NUCLEOTIDE SEQUENCE [LARGE SCALE GENOMIC DNA]</scope>
    <source>
        <strain evidence="3">BEI247</strain>
    </source>
</reference>
<gene>
    <name evidence="2" type="ORF">EDI28_02790</name>
</gene>
<keyword evidence="3" id="KW-1185">Reference proteome</keyword>
<protein>
    <submittedName>
        <fullName evidence="2">Uncharacterized protein</fullName>
    </submittedName>
</protein>
<dbReference type="AlphaFoldDB" id="A0A444JV71"/>
<dbReference type="RefSeq" id="WP_128782301.1">
    <property type="nucleotide sequence ID" value="NZ_JAKJSG010000018.1"/>
</dbReference>
<keyword evidence="1" id="KW-0812">Transmembrane</keyword>
<evidence type="ECO:0000313" key="3">
    <source>
        <dbReference type="Proteomes" id="UP000287563"/>
    </source>
</evidence>
<dbReference type="Proteomes" id="UP000287563">
    <property type="component" value="Unassembled WGS sequence"/>
</dbReference>